<dbReference type="InterPro" id="IPR052158">
    <property type="entry name" value="INH-QAR"/>
</dbReference>
<dbReference type="Gene3D" id="3.40.50.880">
    <property type="match status" value="1"/>
</dbReference>
<protein>
    <recommendedName>
        <fullName evidence="1">DJ-1/PfpI domain-containing protein</fullName>
    </recommendedName>
</protein>
<dbReference type="SUPFAM" id="SSF52317">
    <property type="entry name" value="Class I glutamine amidotransferase-like"/>
    <property type="match status" value="1"/>
</dbReference>
<organism evidence="2 3">
    <name type="scientific">Ephemerocybe angulata</name>
    <dbReference type="NCBI Taxonomy" id="980116"/>
    <lineage>
        <taxon>Eukaryota</taxon>
        <taxon>Fungi</taxon>
        <taxon>Dikarya</taxon>
        <taxon>Basidiomycota</taxon>
        <taxon>Agaricomycotina</taxon>
        <taxon>Agaricomycetes</taxon>
        <taxon>Agaricomycetidae</taxon>
        <taxon>Agaricales</taxon>
        <taxon>Agaricineae</taxon>
        <taxon>Psathyrellaceae</taxon>
        <taxon>Ephemerocybe</taxon>
    </lineage>
</organism>
<feature type="domain" description="DJ-1/PfpI" evidence="1">
    <location>
        <begin position="40"/>
        <end position="189"/>
    </location>
</feature>
<dbReference type="EMBL" id="JAACJK010000073">
    <property type="protein sequence ID" value="KAF5334262.1"/>
    <property type="molecule type" value="Genomic_DNA"/>
</dbReference>
<dbReference type="InterPro" id="IPR029062">
    <property type="entry name" value="Class_I_gatase-like"/>
</dbReference>
<evidence type="ECO:0000259" key="1">
    <source>
        <dbReference type="Pfam" id="PF01965"/>
    </source>
</evidence>
<name>A0A8H5C2V6_9AGAR</name>
<dbReference type="InterPro" id="IPR002818">
    <property type="entry name" value="DJ-1/PfpI"/>
</dbReference>
<evidence type="ECO:0000313" key="3">
    <source>
        <dbReference type="Proteomes" id="UP000541558"/>
    </source>
</evidence>
<comment type="caution">
    <text evidence="2">The sequence shown here is derived from an EMBL/GenBank/DDBJ whole genome shotgun (WGS) entry which is preliminary data.</text>
</comment>
<dbReference type="Pfam" id="PF01965">
    <property type="entry name" value="DJ-1_PfpI"/>
    <property type="match status" value="1"/>
</dbReference>
<gene>
    <name evidence="2" type="ORF">D9611_014581</name>
</gene>
<accession>A0A8H5C2V6</accession>
<proteinExistence type="predicted"/>
<dbReference type="AlphaFoldDB" id="A0A8H5C2V6"/>
<reference evidence="2 3" key="1">
    <citation type="journal article" date="2020" name="ISME J.">
        <title>Uncovering the hidden diversity of litter-decomposition mechanisms in mushroom-forming fungi.</title>
        <authorList>
            <person name="Floudas D."/>
            <person name="Bentzer J."/>
            <person name="Ahren D."/>
            <person name="Johansson T."/>
            <person name="Persson P."/>
            <person name="Tunlid A."/>
        </authorList>
    </citation>
    <scope>NUCLEOTIDE SEQUENCE [LARGE SCALE GENOMIC DNA]</scope>
    <source>
        <strain evidence="2 3">CBS 175.51</strain>
    </source>
</reference>
<dbReference type="OrthoDB" id="543156at2759"/>
<keyword evidence="3" id="KW-1185">Reference proteome</keyword>
<dbReference type="PANTHER" id="PTHR43130">
    <property type="entry name" value="ARAC-FAMILY TRANSCRIPTIONAL REGULATOR"/>
    <property type="match status" value="1"/>
</dbReference>
<dbReference type="Proteomes" id="UP000541558">
    <property type="component" value="Unassembled WGS sequence"/>
</dbReference>
<evidence type="ECO:0000313" key="2">
    <source>
        <dbReference type="EMBL" id="KAF5334262.1"/>
    </source>
</evidence>
<dbReference type="PANTHER" id="PTHR43130:SF7">
    <property type="entry name" value="DJ-1_PFPI DOMAIN-CONTAINING PROTEIN"/>
    <property type="match status" value="1"/>
</dbReference>
<sequence>MKAIQIGVLLLHSYQWLDLVGPVDYIQTHSQKFLGDVAPPALVAKAPNITWHYVSESNDFSPIVATSGPPQIATATFEKVPKLDYLIIPGADVYHKFPPQATKFIQTRFPELKALLTVCVGSLHLVQTGLLDGKRAATNKYALRLTVEQGKYQQFRNVSWVKDARFVVDGKIWTAAGVTAGLDLAAEFARVTFDPEVNKLASELFEYQANPARPDPFKYLLDGVKLD</sequence>